<keyword evidence="7" id="KW-1015">Disulfide bond</keyword>
<dbReference type="SUPFAM" id="SSF50911">
    <property type="entry name" value="Mannose 6-phosphate receptor domain"/>
    <property type="match status" value="1"/>
</dbReference>
<feature type="compositionally biased region" description="Acidic residues" evidence="8">
    <location>
        <begin position="503"/>
        <end position="522"/>
    </location>
</feature>
<proteinExistence type="inferred from homology"/>
<evidence type="ECO:0000259" key="10">
    <source>
        <dbReference type="PROSITE" id="PS51914"/>
    </source>
</evidence>
<feature type="compositionally biased region" description="Basic and acidic residues" evidence="8">
    <location>
        <begin position="87"/>
        <end position="113"/>
    </location>
</feature>
<comment type="subcellular location">
    <subcellularLocation>
        <location evidence="1">Endoplasmic reticulum membrane</location>
        <topology evidence="1">Peripheral membrane protein</topology>
        <orientation evidence="1">Lumenal side</orientation>
    </subcellularLocation>
</comment>
<name>A0A0F7SPX8_PHARH</name>
<protein>
    <recommendedName>
        <fullName evidence="3">Protein OS-9 homolog</fullName>
    </recommendedName>
</protein>
<feature type="signal peptide" evidence="9">
    <location>
        <begin position="1"/>
        <end position="25"/>
    </location>
</feature>
<evidence type="ECO:0000256" key="5">
    <source>
        <dbReference type="ARBA" id="ARBA00022734"/>
    </source>
</evidence>
<dbReference type="GO" id="GO:0030970">
    <property type="term" value="P:retrograde protein transport, ER to cytosol"/>
    <property type="evidence" value="ECO:0007669"/>
    <property type="project" value="TreeGrafter"/>
</dbReference>
<dbReference type="PANTHER" id="PTHR15414:SF0">
    <property type="entry name" value="ENDOPLASMIC RETICULUM LECTIN 1"/>
    <property type="match status" value="1"/>
</dbReference>
<dbReference type="EMBL" id="LN483124">
    <property type="protein sequence ID" value="CED82520.1"/>
    <property type="molecule type" value="Genomic_DNA"/>
</dbReference>
<evidence type="ECO:0000256" key="6">
    <source>
        <dbReference type="ARBA" id="ARBA00022824"/>
    </source>
</evidence>
<feature type="domain" description="MRH" evidence="10">
    <location>
        <begin position="174"/>
        <end position="307"/>
    </location>
</feature>
<evidence type="ECO:0000256" key="7">
    <source>
        <dbReference type="ARBA" id="ARBA00023157"/>
    </source>
</evidence>
<dbReference type="InterPro" id="IPR045149">
    <property type="entry name" value="OS-9-like"/>
</dbReference>
<sequence>MLPHPLSPLTVLLLSTALTSRLASGSLTPIDPFAHPKYAIQFLNDLPLEKQVAESWIERGRAPGGWRGFLNENDPVGRDSTVPALIQDKKQEDEGGELEIRRSNQEGGTKDEEKIMEDEDGSHTLQSVMLWPGPRSYVCLIPPPSPEPKEREKPLVTPGMNPELPAQLLSHLEGTCLYHRQGWFTYSYCHGSEVRQFREAARAWPPLSEGWVPKEDPQYDAYVLGTAKHDLQIESNNPGFSLGMGVGARYLTARWGGGTVCDRTKVDREIEIQFHCSMTGTDGISLIKEVSTCSYILVIDTPRLCNVPGFSSAHLSEPPTNITCREIVPDGSIPNAEIEGMTKPSSDKTPLPSWAMIGPPPVPKGNRPPTGQQKTRDSSQPQLRPKARSKSTSPPKSKPESKPNPVSGAGAMKPDPEANQDTPPYSSAETNSEEGPESETKSPPQVYILMEAEVADGEENGGADDENGHGGEIARLLKALKNGQADGRYVGLLSDPVRTDGDSVSEEEQQEGEGEVNQEEEEEVWQIVVLKDENGDDLILEVPVEGNDDDSSGWARDEL</sequence>
<organism evidence="11">
    <name type="scientific">Phaffia rhodozyma</name>
    <name type="common">Yeast</name>
    <name type="synonym">Xanthophyllomyces dendrorhous</name>
    <dbReference type="NCBI Taxonomy" id="264483"/>
    <lineage>
        <taxon>Eukaryota</taxon>
        <taxon>Fungi</taxon>
        <taxon>Dikarya</taxon>
        <taxon>Basidiomycota</taxon>
        <taxon>Agaricomycotina</taxon>
        <taxon>Tremellomycetes</taxon>
        <taxon>Cystofilobasidiales</taxon>
        <taxon>Mrakiaceae</taxon>
        <taxon>Phaffia</taxon>
    </lineage>
</organism>
<feature type="region of interest" description="Disordered" evidence="8">
    <location>
        <begin position="333"/>
        <end position="470"/>
    </location>
</feature>
<accession>A0A0F7SPX8</accession>
<dbReference type="InterPro" id="IPR012913">
    <property type="entry name" value="OS9-like_dom"/>
</dbReference>
<dbReference type="GO" id="GO:0005789">
    <property type="term" value="C:endoplasmic reticulum membrane"/>
    <property type="evidence" value="ECO:0007669"/>
    <property type="project" value="UniProtKB-SubCell"/>
</dbReference>
<evidence type="ECO:0000256" key="3">
    <source>
        <dbReference type="ARBA" id="ARBA00018727"/>
    </source>
</evidence>
<feature type="chain" id="PRO_5002522010" description="Protein OS-9 homolog" evidence="9">
    <location>
        <begin position="26"/>
        <end position="559"/>
    </location>
</feature>
<dbReference type="Pfam" id="PF07915">
    <property type="entry name" value="PRKCSH"/>
    <property type="match status" value="1"/>
</dbReference>
<dbReference type="PROSITE" id="PS51914">
    <property type="entry name" value="MRH"/>
    <property type="match status" value="1"/>
</dbReference>
<feature type="region of interest" description="Disordered" evidence="8">
    <location>
        <begin position="494"/>
        <end position="522"/>
    </location>
</feature>
<dbReference type="Gene3D" id="2.70.130.10">
    <property type="entry name" value="Mannose-6-phosphate receptor binding domain"/>
    <property type="match status" value="1"/>
</dbReference>
<dbReference type="AlphaFoldDB" id="A0A0F7SPX8"/>
<dbReference type="GO" id="GO:0005788">
    <property type="term" value="C:endoplasmic reticulum lumen"/>
    <property type="evidence" value="ECO:0007669"/>
    <property type="project" value="TreeGrafter"/>
</dbReference>
<dbReference type="GO" id="GO:0030246">
    <property type="term" value="F:carbohydrate binding"/>
    <property type="evidence" value="ECO:0007669"/>
    <property type="project" value="UniProtKB-KW"/>
</dbReference>
<dbReference type="GO" id="GO:0030968">
    <property type="term" value="P:endoplasmic reticulum unfolded protein response"/>
    <property type="evidence" value="ECO:0007669"/>
    <property type="project" value="InterPro"/>
</dbReference>
<dbReference type="InterPro" id="IPR009011">
    <property type="entry name" value="Man6P_isomerase_rcpt-bd_dom_sf"/>
</dbReference>
<evidence type="ECO:0000256" key="2">
    <source>
        <dbReference type="ARBA" id="ARBA00009918"/>
    </source>
</evidence>
<evidence type="ECO:0000256" key="4">
    <source>
        <dbReference type="ARBA" id="ARBA00022729"/>
    </source>
</evidence>
<keyword evidence="6" id="KW-0256">Endoplasmic reticulum</keyword>
<reference evidence="11" key="1">
    <citation type="submission" date="2014-08" db="EMBL/GenBank/DDBJ databases">
        <authorList>
            <person name="Sharma Rahul"/>
            <person name="Thines Marco"/>
        </authorList>
    </citation>
    <scope>NUCLEOTIDE SEQUENCE</scope>
</reference>
<keyword evidence="5" id="KW-0430">Lectin</keyword>
<evidence type="ECO:0000256" key="9">
    <source>
        <dbReference type="SAM" id="SignalP"/>
    </source>
</evidence>
<evidence type="ECO:0000313" key="11">
    <source>
        <dbReference type="EMBL" id="CED82520.1"/>
    </source>
</evidence>
<evidence type="ECO:0000256" key="8">
    <source>
        <dbReference type="SAM" id="MobiDB-lite"/>
    </source>
</evidence>
<dbReference type="InterPro" id="IPR044865">
    <property type="entry name" value="MRH_dom"/>
</dbReference>
<comment type="similarity">
    <text evidence="2">Belongs to the OS-9 family.</text>
</comment>
<keyword evidence="4 9" id="KW-0732">Signal</keyword>
<dbReference type="PANTHER" id="PTHR15414">
    <property type="entry name" value="OS-9-RELATED"/>
    <property type="match status" value="1"/>
</dbReference>
<feature type="compositionally biased region" description="Acidic residues" evidence="8">
    <location>
        <begin position="453"/>
        <end position="465"/>
    </location>
</feature>
<feature type="region of interest" description="Disordered" evidence="8">
    <location>
        <begin position="68"/>
        <end position="114"/>
    </location>
</feature>
<evidence type="ECO:0000256" key="1">
    <source>
        <dbReference type="ARBA" id="ARBA00004367"/>
    </source>
</evidence>
<feature type="compositionally biased region" description="Polar residues" evidence="8">
    <location>
        <begin position="419"/>
        <end position="430"/>
    </location>
</feature>